<keyword evidence="1" id="KW-0472">Membrane</keyword>
<keyword evidence="1" id="KW-0812">Transmembrane</keyword>
<evidence type="ECO:0000313" key="3">
    <source>
        <dbReference type="Proteomes" id="UP000031030"/>
    </source>
</evidence>
<comment type="caution">
    <text evidence="2">The sequence shown here is derived from an EMBL/GenBank/DDBJ whole genome shotgun (WGS) entry which is preliminary data.</text>
</comment>
<name>A0A0B2ABL9_9MICO</name>
<reference evidence="2 3" key="1">
    <citation type="submission" date="2014-11" db="EMBL/GenBank/DDBJ databases">
        <title>Genome sequence of Microbacterium mangrovi MUSC 115(T).</title>
        <authorList>
            <person name="Lee L.-H."/>
        </authorList>
    </citation>
    <scope>NUCLEOTIDE SEQUENCE [LARGE SCALE GENOMIC DNA]</scope>
    <source>
        <strain evidence="2 3">MUSC 115</strain>
    </source>
</reference>
<gene>
    <name evidence="2" type="ORF">LK09_07220</name>
</gene>
<keyword evidence="1" id="KW-1133">Transmembrane helix</keyword>
<keyword evidence="3" id="KW-1185">Reference proteome</keyword>
<organism evidence="2 3">
    <name type="scientific">Microbacterium mangrovi</name>
    <dbReference type="NCBI Taxonomy" id="1348253"/>
    <lineage>
        <taxon>Bacteria</taxon>
        <taxon>Bacillati</taxon>
        <taxon>Actinomycetota</taxon>
        <taxon>Actinomycetes</taxon>
        <taxon>Micrococcales</taxon>
        <taxon>Microbacteriaceae</taxon>
        <taxon>Microbacterium</taxon>
    </lineage>
</organism>
<dbReference type="AlphaFoldDB" id="A0A0B2ABL9"/>
<protein>
    <recommendedName>
        <fullName evidence="4">DUF2993 domain-containing protein</fullName>
    </recommendedName>
</protein>
<evidence type="ECO:0000256" key="1">
    <source>
        <dbReference type="SAM" id="Phobius"/>
    </source>
</evidence>
<evidence type="ECO:0008006" key="4">
    <source>
        <dbReference type="Google" id="ProtNLM"/>
    </source>
</evidence>
<dbReference type="InterPro" id="IPR021373">
    <property type="entry name" value="DUF2993"/>
</dbReference>
<accession>A0A0B2ABL9</accession>
<evidence type="ECO:0000313" key="2">
    <source>
        <dbReference type="EMBL" id="KHK99031.1"/>
    </source>
</evidence>
<dbReference type="EMBL" id="JTDK01000006">
    <property type="protein sequence ID" value="KHK99031.1"/>
    <property type="molecule type" value="Genomic_DNA"/>
</dbReference>
<dbReference type="RefSeq" id="WP_039398253.1">
    <property type="nucleotide sequence ID" value="NZ_JTDK01000006.1"/>
</dbReference>
<proteinExistence type="predicted"/>
<feature type="transmembrane region" description="Helical" evidence="1">
    <location>
        <begin position="12"/>
        <end position="32"/>
    </location>
</feature>
<dbReference type="Pfam" id="PF11209">
    <property type="entry name" value="LmeA"/>
    <property type="match status" value="1"/>
</dbReference>
<dbReference type="STRING" id="1348253.LK09_07220"/>
<dbReference type="Proteomes" id="UP000031030">
    <property type="component" value="Unassembled WGS sequence"/>
</dbReference>
<sequence length="258" mass="26516">MTTDTSPRRRRWPWAVALLVVIGLLVAAWFIADSLARGLVTTAVRTAVIQKLHLPADQPVDVDIEGMVIPQLIGGTFHDVRVASDDVPIGDTAADVAVQLKDVEYRGATPGKMSAGNATVTLTEAQLRSLATGIHGIDPSSIGLKEPDVTASTRLSLFGASIEVGIGLKPSAKSGALVLTPASFTVGSATLNASDLAGRFGSLADPITQPRSICIADKIPAGVTLTGVRVSGATLVADFAIDGDLAVDAALQQKGSCS</sequence>